<keyword evidence="2" id="KW-0812">Transmembrane</keyword>
<dbReference type="Proteomes" id="UP000565078">
    <property type="component" value="Unassembled WGS sequence"/>
</dbReference>
<name>A0A7J4IZM9_9ARCH</name>
<feature type="region of interest" description="Disordered" evidence="1">
    <location>
        <begin position="1"/>
        <end position="20"/>
    </location>
</feature>
<accession>A0A7J4IZM9</accession>
<comment type="caution">
    <text evidence="3">The sequence shown here is derived from an EMBL/GenBank/DDBJ whole genome shotgun (WGS) entry which is preliminary data.</text>
</comment>
<gene>
    <name evidence="3" type="ORF">HA254_06855</name>
</gene>
<keyword evidence="2" id="KW-0472">Membrane</keyword>
<evidence type="ECO:0000256" key="2">
    <source>
        <dbReference type="SAM" id="Phobius"/>
    </source>
</evidence>
<evidence type="ECO:0000313" key="3">
    <source>
        <dbReference type="EMBL" id="HIH10354.1"/>
    </source>
</evidence>
<reference evidence="4" key="1">
    <citation type="journal article" date="2020" name="bioRxiv">
        <title>A rank-normalized archaeal taxonomy based on genome phylogeny resolves widespread incomplete and uneven classifications.</title>
        <authorList>
            <person name="Rinke C."/>
            <person name="Chuvochina M."/>
            <person name="Mussig A.J."/>
            <person name="Chaumeil P.-A."/>
            <person name="Waite D.W."/>
            <person name="Whitman W.B."/>
            <person name="Parks D.H."/>
            <person name="Hugenholtz P."/>
        </authorList>
    </citation>
    <scope>NUCLEOTIDE SEQUENCE [LARGE SCALE GENOMIC DNA]</scope>
</reference>
<evidence type="ECO:0008006" key="5">
    <source>
        <dbReference type="Google" id="ProtNLM"/>
    </source>
</evidence>
<sequence length="55" mass="6234">MPQAPSVQKRPLSQESQNPDDARMRRIVERMLLILLLFAVLFFLMVAAAVSMFGV</sequence>
<proteinExistence type="predicted"/>
<evidence type="ECO:0000256" key="1">
    <source>
        <dbReference type="SAM" id="MobiDB-lite"/>
    </source>
</evidence>
<keyword evidence="2" id="KW-1133">Transmembrane helix</keyword>
<protein>
    <recommendedName>
        <fullName evidence="5">DUF4044 domain-containing protein</fullName>
    </recommendedName>
</protein>
<feature type="transmembrane region" description="Helical" evidence="2">
    <location>
        <begin position="32"/>
        <end position="53"/>
    </location>
</feature>
<dbReference type="EMBL" id="DUGC01000110">
    <property type="protein sequence ID" value="HIH10354.1"/>
    <property type="molecule type" value="Genomic_DNA"/>
</dbReference>
<organism evidence="3 4">
    <name type="scientific">Candidatus Iainarchaeum sp</name>
    <dbReference type="NCBI Taxonomy" id="3101447"/>
    <lineage>
        <taxon>Archaea</taxon>
        <taxon>Candidatus Iainarchaeota</taxon>
        <taxon>Candidatus Iainarchaeia</taxon>
        <taxon>Candidatus Iainarchaeales</taxon>
        <taxon>Candidatus Iainarchaeaceae</taxon>
        <taxon>Candidatus Iainarchaeum</taxon>
    </lineage>
</organism>
<evidence type="ECO:0000313" key="4">
    <source>
        <dbReference type="Proteomes" id="UP000565078"/>
    </source>
</evidence>
<dbReference type="AlphaFoldDB" id="A0A7J4IZM9"/>